<dbReference type="CDD" id="cd05466">
    <property type="entry name" value="PBP2_LTTR_substrate"/>
    <property type="match status" value="1"/>
</dbReference>
<dbReference type="Gene3D" id="1.10.10.10">
    <property type="entry name" value="Winged helix-like DNA-binding domain superfamily/Winged helix DNA-binding domain"/>
    <property type="match status" value="1"/>
</dbReference>
<dbReference type="Pfam" id="PF00126">
    <property type="entry name" value="HTH_1"/>
    <property type="match status" value="1"/>
</dbReference>
<proteinExistence type="inferred from homology"/>
<accession>A0ABT5TDP5</accession>
<dbReference type="PANTHER" id="PTHR30419">
    <property type="entry name" value="HTH-TYPE TRANSCRIPTIONAL REGULATOR YBHD"/>
    <property type="match status" value="1"/>
</dbReference>
<dbReference type="PRINTS" id="PR00039">
    <property type="entry name" value="HTHLYSR"/>
</dbReference>
<dbReference type="Gene3D" id="3.40.190.10">
    <property type="entry name" value="Periplasmic binding protein-like II"/>
    <property type="match status" value="2"/>
</dbReference>
<evidence type="ECO:0000256" key="1">
    <source>
        <dbReference type="ARBA" id="ARBA00009437"/>
    </source>
</evidence>
<evidence type="ECO:0000313" key="7">
    <source>
        <dbReference type="Proteomes" id="UP001431784"/>
    </source>
</evidence>
<dbReference type="InterPro" id="IPR005119">
    <property type="entry name" value="LysR_subst-bd"/>
</dbReference>
<sequence length="312" mass="35648">MLDQITHLFRLRTILAEGSLRRAAEKLNVTQPALSRSLAQLEARFGQPLVERHARGVVATAFGTRVLAVSNRIERYWEIAEHELTSDQTQFKMRMRIGAGPLWRSGILSPIFVEMQKRHPELIFEVVPLTFGETAKDLAEARLDVAFSGMLSGNPGETGKYNLIRHKLAEISNEIMAREDHPIFNDLDSDALVRPAALLDYPWIVYTEWPIYGEITQHMIYERLGRNADIRMLCQNLLVTLTMLQQSDNLCFLPEFAINSARAPRVVPVPFTLHPRRADVGIVHRKELSDWAPMQTLIDLSQELFSRRNKNV</sequence>
<gene>
    <name evidence="6" type="ORF">PUT78_19250</name>
</gene>
<reference evidence="6" key="1">
    <citation type="submission" date="2023-02" db="EMBL/GenBank/DDBJ databases">
        <title>Description of Roseinatronobacter alkalisoli sp. nov., an alkaliphilic bacerium isolated from soda soil.</title>
        <authorList>
            <person name="Wei W."/>
        </authorList>
    </citation>
    <scope>NUCLEOTIDE SEQUENCE</scope>
    <source>
        <strain evidence="6">HJB301</strain>
    </source>
</reference>
<organism evidence="6 7">
    <name type="scientific">Roseinatronobacter alkalisoli</name>
    <dbReference type="NCBI Taxonomy" id="3028235"/>
    <lineage>
        <taxon>Bacteria</taxon>
        <taxon>Pseudomonadati</taxon>
        <taxon>Pseudomonadota</taxon>
        <taxon>Alphaproteobacteria</taxon>
        <taxon>Rhodobacterales</taxon>
        <taxon>Paracoccaceae</taxon>
        <taxon>Roseinatronobacter</taxon>
    </lineage>
</organism>
<feature type="domain" description="HTH lysR-type" evidence="5">
    <location>
        <begin position="1"/>
        <end position="60"/>
    </location>
</feature>
<keyword evidence="2" id="KW-0805">Transcription regulation</keyword>
<evidence type="ECO:0000256" key="2">
    <source>
        <dbReference type="ARBA" id="ARBA00023015"/>
    </source>
</evidence>
<comment type="similarity">
    <text evidence="1">Belongs to the LysR transcriptional regulatory family.</text>
</comment>
<evidence type="ECO:0000256" key="3">
    <source>
        <dbReference type="ARBA" id="ARBA00023125"/>
    </source>
</evidence>
<dbReference type="EMBL" id="JAQZSM010000027">
    <property type="protein sequence ID" value="MDD7973224.1"/>
    <property type="molecule type" value="Genomic_DNA"/>
</dbReference>
<dbReference type="InterPro" id="IPR036390">
    <property type="entry name" value="WH_DNA-bd_sf"/>
</dbReference>
<keyword evidence="4" id="KW-0804">Transcription</keyword>
<evidence type="ECO:0000256" key="4">
    <source>
        <dbReference type="ARBA" id="ARBA00023163"/>
    </source>
</evidence>
<dbReference type="Pfam" id="PF03466">
    <property type="entry name" value="LysR_substrate"/>
    <property type="match status" value="1"/>
</dbReference>
<name>A0ABT5TDP5_9RHOB</name>
<dbReference type="InterPro" id="IPR000847">
    <property type="entry name" value="LysR_HTH_N"/>
</dbReference>
<keyword evidence="3" id="KW-0238">DNA-binding</keyword>
<comment type="caution">
    <text evidence="6">The sequence shown here is derived from an EMBL/GenBank/DDBJ whole genome shotgun (WGS) entry which is preliminary data.</text>
</comment>
<protein>
    <submittedName>
        <fullName evidence="6">LysR family transcriptional regulator</fullName>
    </submittedName>
</protein>
<dbReference type="Proteomes" id="UP001431784">
    <property type="component" value="Unassembled WGS sequence"/>
</dbReference>
<dbReference type="InterPro" id="IPR050950">
    <property type="entry name" value="HTH-type_LysR_regulators"/>
</dbReference>
<dbReference type="PANTHER" id="PTHR30419:SF8">
    <property type="entry name" value="NITROGEN ASSIMILATION TRANSCRIPTIONAL ACTIVATOR-RELATED"/>
    <property type="match status" value="1"/>
</dbReference>
<evidence type="ECO:0000259" key="5">
    <source>
        <dbReference type="PROSITE" id="PS50931"/>
    </source>
</evidence>
<keyword evidence="7" id="KW-1185">Reference proteome</keyword>
<evidence type="ECO:0000313" key="6">
    <source>
        <dbReference type="EMBL" id="MDD7973224.1"/>
    </source>
</evidence>
<dbReference type="SUPFAM" id="SSF46785">
    <property type="entry name" value="Winged helix' DNA-binding domain"/>
    <property type="match status" value="1"/>
</dbReference>
<dbReference type="RefSeq" id="WP_274353893.1">
    <property type="nucleotide sequence ID" value="NZ_JAQZSM010000027.1"/>
</dbReference>
<dbReference type="SUPFAM" id="SSF53850">
    <property type="entry name" value="Periplasmic binding protein-like II"/>
    <property type="match status" value="1"/>
</dbReference>
<dbReference type="PROSITE" id="PS50931">
    <property type="entry name" value="HTH_LYSR"/>
    <property type="match status" value="1"/>
</dbReference>
<dbReference type="InterPro" id="IPR036388">
    <property type="entry name" value="WH-like_DNA-bd_sf"/>
</dbReference>